<dbReference type="OrthoDB" id="285308at2759"/>
<dbReference type="PANTHER" id="PTHR21711:SF0">
    <property type="entry name" value="MITOCHONDRIAL INNER MEMBRANE PROTEASE ATP23 HOMOLOG"/>
    <property type="match status" value="1"/>
</dbReference>
<evidence type="ECO:0000313" key="8">
    <source>
        <dbReference type="EMBL" id="KAF0852427.1"/>
    </source>
</evidence>
<evidence type="ECO:0000256" key="6">
    <source>
        <dbReference type="RuleBase" id="RU364057"/>
    </source>
</evidence>
<keyword evidence="9" id="KW-1185">Reference proteome</keyword>
<keyword evidence="2 6" id="KW-0645">Protease</keyword>
<dbReference type="GO" id="GO:0033615">
    <property type="term" value="P:mitochondrial proton-transporting ATP synthase complex assembly"/>
    <property type="evidence" value="ECO:0007669"/>
    <property type="project" value="TreeGrafter"/>
</dbReference>
<proteinExistence type="inferred from homology"/>
<dbReference type="GO" id="GO:0034982">
    <property type="term" value="P:mitochondrial protein processing"/>
    <property type="evidence" value="ECO:0007669"/>
    <property type="project" value="TreeGrafter"/>
</dbReference>
<evidence type="ECO:0000256" key="4">
    <source>
        <dbReference type="ARBA" id="ARBA00022801"/>
    </source>
</evidence>
<feature type="region of interest" description="Disordered" evidence="7">
    <location>
        <begin position="1"/>
        <end position="38"/>
    </location>
</feature>
<dbReference type="EMBL" id="VRVR01000038">
    <property type="protein sequence ID" value="KAF0852427.1"/>
    <property type="molecule type" value="Genomic_DNA"/>
</dbReference>
<keyword evidence="5 6" id="KW-0482">Metalloprotease</keyword>
<evidence type="ECO:0000256" key="2">
    <source>
        <dbReference type="ARBA" id="ARBA00022670"/>
    </source>
</evidence>
<comment type="similarity">
    <text evidence="1 6">Belongs to the peptidase M76 family.</text>
</comment>
<organism evidence="8 9">
    <name type="scientific">Andalucia godoyi</name>
    <name type="common">Flagellate</name>
    <dbReference type="NCBI Taxonomy" id="505711"/>
    <lineage>
        <taxon>Eukaryota</taxon>
        <taxon>Discoba</taxon>
        <taxon>Jakobida</taxon>
        <taxon>Andalucina</taxon>
        <taxon>Andaluciidae</taxon>
        <taxon>Andalucia</taxon>
    </lineage>
</organism>
<evidence type="ECO:0000256" key="5">
    <source>
        <dbReference type="ARBA" id="ARBA00023049"/>
    </source>
</evidence>
<feature type="compositionally biased region" description="Gly residues" evidence="7">
    <location>
        <begin position="1"/>
        <end position="10"/>
    </location>
</feature>
<evidence type="ECO:0000313" key="9">
    <source>
        <dbReference type="Proteomes" id="UP000799049"/>
    </source>
</evidence>
<evidence type="ECO:0000256" key="7">
    <source>
        <dbReference type="SAM" id="MobiDB-lite"/>
    </source>
</evidence>
<dbReference type="PANTHER" id="PTHR21711">
    <property type="entry name" value="MITOCHONDRIAL INNER MEMBRANE PROTEASE"/>
    <property type="match status" value="1"/>
</dbReference>
<protein>
    <recommendedName>
        <fullName evidence="6">Mitochondrial inner membrane protease ATP23</fullName>
        <ecNumber evidence="6">3.4.24.-</ecNumber>
    </recommendedName>
</protein>
<keyword evidence="4 6" id="KW-0378">Hydrolase</keyword>
<name>A0A8K0AGE3_ANDGO</name>
<dbReference type="Proteomes" id="UP000799049">
    <property type="component" value="Unassembled WGS sequence"/>
</dbReference>
<dbReference type="InterPro" id="IPR019165">
    <property type="entry name" value="Peptidase_M76_ATP23"/>
</dbReference>
<keyword evidence="3 6" id="KW-0479">Metal-binding</keyword>
<dbReference type="Pfam" id="PF09768">
    <property type="entry name" value="Peptidase_M76"/>
    <property type="match status" value="1"/>
</dbReference>
<reference evidence="8" key="1">
    <citation type="submission" date="2019-09" db="EMBL/GenBank/DDBJ databases">
        <title>The Mitochondrial Proteome of the Jakobid, Andalucia godoyi, a Protist With the Most Gene-Rich and Bacteria-Like Mitochondrial Genome.</title>
        <authorList>
            <person name="Gray M.W."/>
            <person name="Burger G."/>
            <person name="Derelle R."/>
            <person name="Klimes V."/>
            <person name="Leger M."/>
            <person name="Sarrasin M."/>
            <person name="Vlcek C."/>
            <person name="Roger A.J."/>
            <person name="Elias M."/>
            <person name="Lang B.F."/>
        </authorList>
    </citation>
    <scope>NUCLEOTIDE SEQUENCE</scope>
    <source>
        <strain evidence="8">And28</strain>
    </source>
</reference>
<dbReference type="GO" id="GO:0046872">
    <property type="term" value="F:metal ion binding"/>
    <property type="evidence" value="ECO:0007669"/>
    <property type="project" value="UniProtKB-KW"/>
</dbReference>
<evidence type="ECO:0000256" key="1">
    <source>
        <dbReference type="ARBA" id="ARBA00009915"/>
    </source>
</evidence>
<evidence type="ECO:0000256" key="3">
    <source>
        <dbReference type="ARBA" id="ARBA00022723"/>
    </source>
</evidence>
<gene>
    <name evidence="8" type="ORF">ANDGO_05847</name>
</gene>
<dbReference type="EC" id="3.4.24.-" evidence="6"/>
<sequence>MSSSGSGGGESVDDGMVQQDGSSLSRSPYEPSVNAADHASCEQMSGAAQALNPEVRQLLASMQSFGCPPPAIKCVRCTLQVGGGYERGLGVVLCEDRIRDQSSMNNILTHELVHALDDCRVRNMDWGNLAHHACSEIRAANLSGDCSFLKEVMRGKVGGAFRGHYQMCIKRRAVLSLEINPACSSRLEAQKAVDTVFPICFEDWTPFDKLP</sequence>
<accession>A0A8K0AGE3</accession>
<dbReference type="GO" id="GO:0004222">
    <property type="term" value="F:metalloendopeptidase activity"/>
    <property type="evidence" value="ECO:0007669"/>
    <property type="project" value="InterPro"/>
</dbReference>
<comment type="caution">
    <text evidence="8">The sequence shown here is derived from an EMBL/GenBank/DDBJ whole genome shotgun (WGS) entry which is preliminary data.</text>
</comment>
<dbReference type="AlphaFoldDB" id="A0A8K0AGE3"/>
<dbReference type="GO" id="GO:0005739">
    <property type="term" value="C:mitochondrion"/>
    <property type="evidence" value="ECO:0007669"/>
    <property type="project" value="GOC"/>
</dbReference>